<evidence type="ECO:0000313" key="1">
    <source>
        <dbReference type="EMBL" id="CEK87154.1"/>
    </source>
</evidence>
<reference evidence="1" key="1">
    <citation type="submission" date="2014-12" db="EMBL/GenBank/DDBJ databases">
        <title>Insight into the proteome of Arion vulgaris.</title>
        <authorList>
            <person name="Aradska J."/>
            <person name="Bulat T."/>
            <person name="Smidak R."/>
            <person name="Sarate P."/>
            <person name="Gangsoo J."/>
            <person name="Sialana F."/>
            <person name="Bilban M."/>
            <person name="Lubec G."/>
        </authorList>
    </citation>
    <scope>NUCLEOTIDE SEQUENCE</scope>
    <source>
        <tissue evidence="1">Skin</tissue>
    </source>
</reference>
<name>A0A0B7B1D5_9EUPU</name>
<gene>
    <name evidence="1" type="primary">ORF157701</name>
</gene>
<dbReference type="AlphaFoldDB" id="A0A0B7B1D5"/>
<accession>A0A0B7B1D5</accession>
<proteinExistence type="predicted"/>
<organism evidence="1">
    <name type="scientific">Arion vulgaris</name>
    <dbReference type="NCBI Taxonomy" id="1028688"/>
    <lineage>
        <taxon>Eukaryota</taxon>
        <taxon>Metazoa</taxon>
        <taxon>Spiralia</taxon>
        <taxon>Lophotrochozoa</taxon>
        <taxon>Mollusca</taxon>
        <taxon>Gastropoda</taxon>
        <taxon>Heterobranchia</taxon>
        <taxon>Euthyneura</taxon>
        <taxon>Panpulmonata</taxon>
        <taxon>Eupulmonata</taxon>
        <taxon>Stylommatophora</taxon>
        <taxon>Helicina</taxon>
        <taxon>Arionoidea</taxon>
        <taxon>Arionidae</taxon>
        <taxon>Arion</taxon>
    </lineage>
</organism>
<protein>
    <submittedName>
        <fullName evidence="1">Uncharacterized protein</fullName>
    </submittedName>
</protein>
<dbReference type="EMBL" id="HACG01040289">
    <property type="protein sequence ID" value="CEK87154.1"/>
    <property type="molecule type" value="Transcribed_RNA"/>
</dbReference>
<feature type="non-terminal residue" evidence="1">
    <location>
        <position position="1"/>
    </location>
</feature>
<sequence length="54" mass="5958">SRVLISVSSLSLALPCHFIASVAPLEALNVLSRNRQIQFSNSNEEFNGSVIWLE</sequence>